<dbReference type="GO" id="GO:0005524">
    <property type="term" value="F:ATP binding"/>
    <property type="evidence" value="ECO:0007669"/>
    <property type="project" value="InterPro"/>
</dbReference>
<organism evidence="2 3">
    <name type="scientific">Gilliamella apicola</name>
    <dbReference type="NCBI Taxonomy" id="1196095"/>
    <lineage>
        <taxon>Bacteria</taxon>
        <taxon>Pseudomonadati</taxon>
        <taxon>Pseudomonadota</taxon>
        <taxon>Gammaproteobacteria</taxon>
        <taxon>Orbales</taxon>
        <taxon>Orbaceae</taxon>
        <taxon>Gilliamella</taxon>
    </lineage>
</organism>
<dbReference type="SUPFAM" id="SSF52540">
    <property type="entry name" value="P-loop containing nucleoside triphosphate hydrolases"/>
    <property type="match status" value="1"/>
</dbReference>
<reference evidence="2 3" key="1">
    <citation type="submission" date="2019-07" db="EMBL/GenBank/DDBJ databases">
        <title>Gilliamella genomes.</title>
        <authorList>
            <person name="Zheng H."/>
        </authorList>
    </citation>
    <scope>NUCLEOTIDE SEQUENCE [LARGE SCALE GENOMIC DNA]</scope>
    <source>
        <strain evidence="2 3">W8131</strain>
    </source>
</reference>
<protein>
    <submittedName>
        <fullName evidence="2">AAA family ATPase</fullName>
    </submittedName>
</protein>
<gene>
    <name evidence="2" type="ORF">FPQ14_07265</name>
</gene>
<dbReference type="InterPro" id="IPR003593">
    <property type="entry name" value="AAA+_ATPase"/>
</dbReference>
<proteinExistence type="predicted"/>
<comment type="caution">
    <text evidence="2">The sequence shown here is derived from an EMBL/GenBank/DDBJ whole genome shotgun (WGS) entry which is preliminary data.</text>
</comment>
<dbReference type="InterPro" id="IPR011704">
    <property type="entry name" value="ATPase_dyneun-rel_AAA"/>
</dbReference>
<dbReference type="Gene3D" id="3.40.50.300">
    <property type="entry name" value="P-loop containing nucleotide triphosphate hydrolases"/>
    <property type="match status" value="1"/>
</dbReference>
<dbReference type="InterPro" id="IPR052934">
    <property type="entry name" value="Methyl-DNA_Rec/Restrict_Enz"/>
</dbReference>
<dbReference type="Proteomes" id="UP000319138">
    <property type="component" value="Unassembled WGS sequence"/>
</dbReference>
<dbReference type="GO" id="GO:0016887">
    <property type="term" value="F:ATP hydrolysis activity"/>
    <property type="evidence" value="ECO:0007669"/>
    <property type="project" value="InterPro"/>
</dbReference>
<feature type="domain" description="AAA+ ATPase" evidence="1">
    <location>
        <begin position="320"/>
        <end position="496"/>
    </location>
</feature>
<evidence type="ECO:0000259" key="1">
    <source>
        <dbReference type="SMART" id="SM00382"/>
    </source>
</evidence>
<dbReference type="SMART" id="SM00382">
    <property type="entry name" value="AAA"/>
    <property type="match status" value="1"/>
</dbReference>
<dbReference type="EMBL" id="VMHL01000003">
    <property type="protein sequence ID" value="TSJ89297.1"/>
    <property type="molecule type" value="Genomic_DNA"/>
</dbReference>
<dbReference type="CDD" id="cd00009">
    <property type="entry name" value="AAA"/>
    <property type="match status" value="1"/>
</dbReference>
<sequence>MQEEFVEKRSDVIKNFLTLYRSLISGNNKTDVLDLYNNGVWFAVEKIGNKLFFGPSRFVGYKNNSIEIHKNNKNKDGRQTNKILSKRLLYSKIEDNEFLINQFQKFISPFMQKEIEKTKFFVPNNIDLSDLNANSACYFISPTHCPKFKKKAWNSFLNNEIMAIGWKDEDYSNSTAEEIKNSYPEKSPAIQAFKNIKDIKYGDIICTTNNNHGLWGIGVALSSYRYKKNIHFAGEDEQNNRCFYSHYVDVAWLSYDATKNEYIKSSDLKITEPETIWPSLGTLFKSQTIPGCILNYLFKENIENVNDMNDLKKYIELLKNKKQIILQGAPGTGKTYTAKNIAEQLIFGEVSSDKNKQASNLQSHKQFKLIQFHSAYTYEDFVRGIEVKTENGQPQYITRDKLFIEMAKKASADPGKKYILIIDEINRANLPAVLGELIYALEYRGEQVESMYAVNDDNRLTIPPNLYIIGTMNTADRSVGQIDYAIRRRFAFIDILPTSLQANFKKDLFIDISELFIKSYEEYEKNKILNPSIYLSDEFRVEDVWLGQSYFIINGKNGKDEKNITQTRLQYEIIPILKEYIKDGIFKDVDGVKTKIKEIETKYSNQP</sequence>
<evidence type="ECO:0000313" key="2">
    <source>
        <dbReference type="EMBL" id="TSJ89297.1"/>
    </source>
</evidence>
<evidence type="ECO:0000313" key="3">
    <source>
        <dbReference type="Proteomes" id="UP000319138"/>
    </source>
</evidence>
<dbReference type="PANTHER" id="PTHR37291:SF1">
    <property type="entry name" value="TYPE IV METHYL-DIRECTED RESTRICTION ENZYME ECOKMCRB SUBUNIT"/>
    <property type="match status" value="1"/>
</dbReference>
<dbReference type="AlphaFoldDB" id="A0A556RK85"/>
<accession>A0A556RK85</accession>
<dbReference type="RefSeq" id="WP_144189654.1">
    <property type="nucleotide sequence ID" value="NZ_VMHL01000003.1"/>
</dbReference>
<dbReference type="PANTHER" id="PTHR37291">
    <property type="entry name" value="5-METHYLCYTOSINE-SPECIFIC RESTRICTION ENZYME B"/>
    <property type="match status" value="1"/>
</dbReference>
<name>A0A556RK85_9GAMM</name>
<dbReference type="InterPro" id="IPR027417">
    <property type="entry name" value="P-loop_NTPase"/>
</dbReference>
<dbReference type="Pfam" id="PF07728">
    <property type="entry name" value="AAA_5"/>
    <property type="match status" value="1"/>
</dbReference>